<dbReference type="Proteomes" id="UP001163324">
    <property type="component" value="Chromosome 4"/>
</dbReference>
<accession>A0ACC0V2S7</accession>
<sequence length="237" mass="25577">MSTDTITASGEAKNTGHSDVATTTTTTTTHTPAIDTPPPNETSSPQPTNDAPAPAVVKTTSSPEPPAPRRGTRLRKKTARLAAALPPSGPDPDLQAALLRSESLAQHERVLRSKVSSQSRELANLRKRLRKKKSPGAGNHHDGDDNLHREINELMEQVKVEKSVSKDALRSLGAAEAKHLRARRQLLALEAAHAKLGGAHGNLEKHALSLEDQVRRNDEEREAGPAHVRRLQLQVDG</sequence>
<organism evidence="1 2">
    <name type="scientific">Trichothecium roseum</name>
    <dbReference type="NCBI Taxonomy" id="47278"/>
    <lineage>
        <taxon>Eukaryota</taxon>
        <taxon>Fungi</taxon>
        <taxon>Dikarya</taxon>
        <taxon>Ascomycota</taxon>
        <taxon>Pezizomycotina</taxon>
        <taxon>Sordariomycetes</taxon>
        <taxon>Hypocreomycetidae</taxon>
        <taxon>Hypocreales</taxon>
        <taxon>Hypocreales incertae sedis</taxon>
        <taxon>Trichothecium</taxon>
    </lineage>
</organism>
<protein>
    <submittedName>
        <fullName evidence="1">Uncharacterized protein</fullName>
    </submittedName>
</protein>
<proteinExistence type="predicted"/>
<reference evidence="1" key="1">
    <citation type="submission" date="2022-10" db="EMBL/GenBank/DDBJ databases">
        <title>Complete Genome of Trichothecium roseum strain YXFP-22015, a Plant Pathogen Isolated from Citrus.</title>
        <authorList>
            <person name="Wang Y."/>
            <person name="Zhu L."/>
        </authorList>
    </citation>
    <scope>NUCLEOTIDE SEQUENCE</scope>
    <source>
        <strain evidence="1">YXFP-22015</strain>
    </source>
</reference>
<keyword evidence="2" id="KW-1185">Reference proteome</keyword>
<evidence type="ECO:0000313" key="1">
    <source>
        <dbReference type="EMBL" id="KAI9900522.1"/>
    </source>
</evidence>
<evidence type="ECO:0000313" key="2">
    <source>
        <dbReference type="Proteomes" id="UP001163324"/>
    </source>
</evidence>
<gene>
    <name evidence="1" type="ORF">N3K66_004784</name>
</gene>
<name>A0ACC0V2S7_9HYPO</name>
<comment type="caution">
    <text evidence="1">The sequence shown here is derived from an EMBL/GenBank/DDBJ whole genome shotgun (WGS) entry which is preliminary data.</text>
</comment>
<dbReference type="EMBL" id="CM047943">
    <property type="protein sequence ID" value="KAI9900522.1"/>
    <property type="molecule type" value="Genomic_DNA"/>
</dbReference>